<name>A0A0K8P422_PISS1</name>
<evidence type="ECO:0000313" key="1">
    <source>
        <dbReference type="EMBL" id="GAP37367.1"/>
    </source>
</evidence>
<proteinExistence type="predicted"/>
<dbReference type="Proteomes" id="UP000037660">
    <property type="component" value="Unassembled WGS sequence"/>
</dbReference>
<reference evidence="1 2" key="2">
    <citation type="journal article" date="2016" name="Science">
        <title>A bacterium that degrades and assimilates poly(ethylene terephthalate).</title>
        <authorList>
            <person name="Yoshida S."/>
            <person name="Hiraga K."/>
            <person name="Takehana T."/>
            <person name="Taniguchi I."/>
            <person name="Yamaji H."/>
            <person name="Maeda Y."/>
            <person name="Toyohara K."/>
            <person name="Miyamoto K."/>
            <person name="Kimura Y."/>
            <person name="Oda K."/>
        </authorList>
    </citation>
    <scope>NUCLEOTIDE SEQUENCE [LARGE SCALE GENOMIC DNA]</scope>
    <source>
        <strain evidence="2">NBRC 110686 / TISTR 2288 / 201-F6</strain>
    </source>
</reference>
<accession>A0A0K8P422</accession>
<organism evidence="1 2">
    <name type="scientific">Piscinibacter sakaiensis</name>
    <name type="common">Ideonella sakaiensis</name>
    <dbReference type="NCBI Taxonomy" id="1547922"/>
    <lineage>
        <taxon>Bacteria</taxon>
        <taxon>Pseudomonadati</taxon>
        <taxon>Pseudomonadota</taxon>
        <taxon>Betaproteobacteria</taxon>
        <taxon>Burkholderiales</taxon>
        <taxon>Sphaerotilaceae</taxon>
        <taxon>Piscinibacter</taxon>
    </lineage>
</organism>
<dbReference type="OrthoDB" id="8795211at2"/>
<dbReference type="EMBL" id="BBYR01000045">
    <property type="protein sequence ID" value="GAP37367.1"/>
    <property type="molecule type" value="Genomic_DNA"/>
</dbReference>
<keyword evidence="2" id="KW-1185">Reference proteome</keyword>
<sequence>MSRTSDNPRDRAVANEVHRDRALQCTATGCPNRWTVDAGSGRFCSAHAWVPTHLWPRVTQEQLDAETDRAMRAQRAPAAPHCGRPDIPRLRHELQRLADAMRIQRVDPKAWARRLQDRERRGERLTPAVREAWRAALGLPSAHAVDHGFAAVAAPAAETAWDDRDVPLEAYDEAAR</sequence>
<protein>
    <submittedName>
        <fullName evidence="1">Uncharacterized protein</fullName>
    </submittedName>
</protein>
<dbReference type="RefSeq" id="WP_054021299.1">
    <property type="nucleotide sequence ID" value="NZ_BBYR01000045.1"/>
</dbReference>
<reference evidence="2" key="1">
    <citation type="submission" date="2015-07" db="EMBL/GenBank/DDBJ databases">
        <title>Discovery of a poly(ethylene terephthalate assimilation.</title>
        <authorList>
            <person name="Yoshida S."/>
            <person name="Hiraga K."/>
            <person name="Takehana T."/>
            <person name="Taniguchi I."/>
            <person name="Yamaji H."/>
            <person name="Maeda Y."/>
            <person name="Toyohara K."/>
            <person name="Miyamoto K."/>
            <person name="Kimura Y."/>
            <person name="Oda K."/>
        </authorList>
    </citation>
    <scope>NUCLEOTIDE SEQUENCE [LARGE SCALE GENOMIC DNA]</scope>
    <source>
        <strain evidence="2">NBRC 110686 / TISTR 2288 / 201-F6</strain>
    </source>
</reference>
<comment type="caution">
    <text evidence="1">The sequence shown here is derived from an EMBL/GenBank/DDBJ whole genome shotgun (WGS) entry which is preliminary data.</text>
</comment>
<gene>
    <name evidence="1" type="ORF">ISF6_3222</name>
</gene>
<evidence type="ECO:0000313" key="2">
    <source>
        <dbReference type="Proteomes" id="UP000037660"/>
    </source>
</evidence>
<dbReference type="STRING" id="1547922.ISF6_3222"/>
<dbReference type="AlphaFoldDB" id="A0A0K8P422"/>